<dbReference type="EC" id="2.1.1.228" evidence="11"/>
<keyword evidence="3 11" id="KW-0489">Methyltransferase</keyword>
<evidence type="ECO:0000256" key="10">
    <source>
        <dbReference type="ARBA" id="ARBA00047783"/>
    </source>
</evidence>
<dbReference type="GO" id="GO:0005759">
    <property type="term" value="C:mitochondrial matrix"/>
    <property type="evidence" value="ECO:0007669"/>
    <property type="project" value="UniProtKB-SubCell"/>
</dbReference>
<dbReference type="InterPro" id="IPR025792">
    <property type="entry name" value="tRNA_Gua_MeTrfase_euk"/>
</dbReference>
<dbReference type="CDD" id="cd02440">
    <property type="entry name" value="AdoMet_MTases"/>
    <property type="match status" value="1"/>
</dbReference>
<comment type="function">
    <text evidence="11">Specifically methylates the N1 position of guanosine-37 in various cytoplasmic and mitochondrial tRNAs. Methylation is not dependent on the nature of the nucleoside 5' of the target nucleoside. This is the first step in the biosynthesis of wybutosine (yW), a modified base adjacent to the anticodon of tRNAs and required for accurate decoding.</text>
</comment>
<evidence type="ECO:0000256" key="4">
    <source>
        <dbReference type="ARBA" id="ARBA00022679"/>
    </source>
</evidence>
<comment type="similarity">
    <text evidence="11">Belongs to the TRM5 / TYW2 family.</text>
</comment>
<keyword evidence="6 11" id="KW-0819">tRNA processing</keyword>
<comment type="function">
    <text evidence="9">Involved in mitochondrial tRNA methylation. Specifically methylates the N1 position of guanosine-37 in various tRNAs. Methylation is not dependent on the nature of the nucleoside 5' of the target nucleoside. This is the first step in the biosynthesis of wybutosine (yW), a modified base adjacent to the anticodon of tRNAs and required for accurate decoding.</text>
</comment>
<feature type="binding site" evidence="11">
    <location>
        <begin position="246"/>
        <end position="247"/>
    </location>
    <ligand>
        <name>S-adenosyl-L-methionine</name>
        <dbReference type="ChEBI" id="CHEBI:59789"/>
    </ligand>
</feature>
<dbReference type="InterPro" id="IPR056743">
    <property type="entry name" value="TRM5-TYW2-like_MTfase"/>
</dbReference>
<keyword evidence="2 11" id="KW-0963">Cytoplasm</keyword>
<evidence type="ECO:0000256" key="9">
    <source>
        <dbReference type="ARBA" id="ARBA00045951"/>
    </source>
</evidence>
<evidence type="ECO:0000256" key="8">
    <source>
        <dbReference type="ARBA" id="ARBA00023242"/>
    </source>
</evidence>
<comment type="subunit">
    <text evidence="11">Monomer.</text>
</comment>
<evidence type="ECO:0000256" key="5">
    <source>
        <dbReference type="ARBA" id="ARBA00022691"/>
    </source>
</evidence>
<comment type="similarity">
    <text evidence="1">Belongs to the class I-like SAM-binding methyltransferase superfamily. TRM5/TYW2 family.</text>
</comment>
<evidence type="ECO:0000256" key="11">
    <source>
        <dbReference type="HAMAP-Rule" id="MF_03152"/>
    </source>
</evidence>
<dbReference type="GO" id="GO:0002939">
    <property type="term" value="P:tRNA N1-guanine methylation"/>
    <property type="evidence" value="ECO:0007669"/>
    <property type="project" value="TreeGrafter"/>
</dbReference>
<evidence type="ECO:0000256" key="3">
    <source>
        <dbReference type="ARBA" id="ARBA00022603"/>
    </source>
</evidence>
<dbReference type="InterPro" id="IPR029063">
    <property type="entry name" value="SAM-dependent_MTases_sf"/>
</dbReference>
<dbReference type="FunFam" id="3.30.300.110:FF:000001">
    <property type="entry name" value="tRNA (guanine(37)-N1)-methyltransferase"/>
    <property type="match status" value="1"/>
</dbReference>
<evidence type="ECO:0000256" key="2">
    <source>
        <dbReference type="ARBA" id="ARBA00022490"/>
    </source>
</evidence>
<comment type="catalytic activity">
    <reaction evidence="10 11">
        <text>guanosine(37) in tRNA + S-adenosyl-L-methionine = N(1)-methylguanosine(37) in tRNA + S-adenosyl-L-homocysteine + H(+)</text>
        <dbReference type="Rhea" id="RHEA:36899"/>
        <dbReference type="Rhea" id="RHEA-COMP:10145"/>
        <dbReference type="Rhea" id="RHEA-COMP:10147"/>
        <dbReference type="ChEBI" id="CHEBI:15378"/>
        <dbReference type="ChEBI" id="CHEBI:57856"/>
        <dbReference type="ChEBI" id="CHEBI:59789"/>
        <dbReference type="ChEBI" id="CHEBI:73542"/>
        <dbReference type="ChEBI" id="CHEBI:74269"/>
        <dbReference type="EC" id="2.1.1.228"/>
    </reaction>
</comment>
<accession>A0A9N6ZGL5</accession>
<evidence type="ECO:0000259" key="12">
    <source>
        <dbReference type="PROSITE" id="PS51684"/>
    </source>
</evidence>
<dbReference type="InterPro" id="IPR056744">
    <property type="entry name" value="TRM5/TYW2-like_N"/>
</dbReference>
<keyword evidence="8 11" id="KW-0539">Nucleus</keyword>
<protein>
    <recommendedName>
        <fullName evidence="11">tRNA (guanine(37)-N1)-methyltransferase</fullName>
        <ecNumber evidence="11">2.1.1.228</ecNumber>
    </recommendedName>
    <alternativeName>
        <fullName evidence="11">M1G-methyltransferase</fullName>
    </alternativeName>
    <alternativeName>
        <fullName evidence="11">tRNA [GM37] methyltransferase</fullName>
    </alternativeName>
    <alternativeName>
        <fullName evidence="11">tRNA methyltransferase 5 homolog</fullName>
    </alternativeName>
</protein>
<feature type="binding site" evidence="11">
    <location>
        <position position="207"/>
    </location>
    <ligand>
        <name>S-adenosyl-L-methionine</name>
        <dbReference type="ChEBI" id="CHEBI:59789"/>
    </ligand>
</feature>
<evidence type="ECO:0000256" key="7">
    <source>
        <dbReference type="ARBA" id="ARBA00023128"/>
    </source>
</evidence>
<dbReference type="AlphaFoldDB" id="A0A9N6ZGL5"/>
<reference evidence="13" key="1">
    <citation type="submission" date="2021-04" db="EMBL/GenBank/DDBJ databases">
        <authorList>
            <person name="Cornetti L."/>
        </authorList>
    </citation>
    <scope>NUCLEOTIDE SEQUENCE</scope>
</reference>
<gene>
    <name evidence="13" type="primary">EOG090X08TI</name>
</gene>
<evidence type="ECO:0000313" key="13">
    <source>
        <dbReference type="EMBL" id="CAG4642621.1"/>
    </source>
</evidence>
<dbReference type="HAMAP" id="MF_03152">
    <property type="entry name" value="TRM5"/>
    <property type="match status" value="1"/>
</dbReference>
<name>A0A9N6ZGL5_9CRUS</name>
<dbReference type="Pfam" id="PF25133">
    <property type="entry name" value="TYW2_N_2"/>
    <property type="match status" value="1"/>
</dbReference>
<dbReference type="GO" id="GO:0052906">
    <property type="term" value="F:tRNA (guanine(37)-N1)-methyltransferase activity"/>
    <property type="evidence" value="ECO:0007669"/>
    <property type="project" value="UniProtKB-UniRule"/>
</dbReference>
<dbReference type="PANTHER" id="PTHR23245:SF36">
    <property type="entry name" value="TRNA (GUANINE(37)-N1)-METHYLTRANSFERASE"/>
    <property type="match status" value="1"/>
</dbReference>
<dbReference type="InterPro" id="IPR030382">
    <property type="entry name" value="MeTrfase_TRM5/TYW2"/>
</dbReference>
<feature type="domain" description="SAM-dependent methyltransferase TRM5/TYW2-type" evidence="12">
    <location>
        <begin position="118"/>
        <end position="385"/>
    </location>
</feature>
<keyword evidence="4 11" id="KW-0808">Transferase</keyword>
<sequence>MTELDRDKFVKEIRVSSAQVVSSNVGKSMRILKKYLLKIEKVRPVREMESEMRSILLDPINFKGFELLDEAEKNSLIGLNITNDNFSDTTVHLKYENFKLDDVLKAVLPKDQEGCTSFSRIGHIVHLNLRDHLLPYKLLIGEVLMDKIPNIKTVVNKNHIIDSTYRNFQMEILAGVEDFTAEVKENSCTFKFDFSKVYWNSRLCTEHERIIKLLPENAVLFDVFAGVGPFSIPAAKLRKCQVFANDLNPFSFEWLNENAHINKVKTVKTFNQDGRDFILEQLRPYLLGRPTKTIHVTMNLPAIAVEFLDAYVGLLEGSDITERDSINLTVHVYGFCQESASFTEMRERVESVLKCNLEKHIVEIIDVRDISPKKHMMRMSFHMPIAVLLARDEVSEPKRMKLEPEK</sequence>
<dbReference type="GO" id="GO:0005634">
    <property type="term" value="C:nucleus"/>
    <property type="evidence" value="ECO:0007669"/>
    <property type="project" value="UniProtKB-SubCell"/>
</dbReference>
<evidence type="ECO:0000256" key="6">
    <source>
        <dbReference type="ARBA" id="ARBA00022694"/>
    </source>
</evidence>
<organism evidence="13">
    <name type="scientific">Evadne anonyx</name>
    <dbReference type="NCBI Taxonomy" id="141404"/>
    <lineage>
        <taxon>Eukaryota</taxon>
        <taxon>Metazoa</taxon>
        <taxon>Ecdysozoa</taxon>
        <taxon>Arthropoda</taxon>
        <taxon>Crustacea</taxon>
        <taxon>Branchiopoda</taxon>
        <taxon>Diplostraca</taxon>
        <taxon>Cladocera</taxon>
        <taxon>Onychopoda</taxon>
        <taxon>Podonidae</taxon>
        <taxon>Evadne</taxon>
    </lineage>
</organism>
<dbReference type="PANTHER" id="PTHR23245">
    <property type="entry name" value="TRNA METHYLTRANSFERASE"/>
    <property type="match status" value="1"/>
</dbReference>
<comment type="subcellular location">
    <subcellularLocation>
        <location evidence="11">Mitochondrion matrix</location>
    </subcellularLocation>
    <subcellularLocation>
        <location evidence="11">Nucleus</location>
    </subcellularLocation>
    <subcellularLocation>
        <location evidence="11">Cytoplasm</location>
    </subcellularLocation>
    <text evidence="11">Predominantly in the mitochondria and in the nucleus.</text>
</comment>
<dbReference type="EMBL" id="OC985966">
    <property type="protein sequence ID" value="CAG4642621.1"/>
    <property type="molecule type" value="Genomic_DNA"/>
</dbReference>
<dbReference type="SUPFAM" id="SSF53335">
    <property type="entry name" value="S-adenosyl-L-methionine-dependent methyltransferases"/>
    <property type="match status" value="1"/>
</dbReference>
<dbReference type="PROSITE" id="PS51684">
    <property type="entry name" value="SAM_MT_TRM5_TYW2"/>
    <property type="match status" value="1"/>
</dbReference>
<keyword evidence="7 11" id="KW-0496">Mitochondrion</keyword>
<dbReference type="Gene3D" id="3.30.300.110">
    <property type="entry name" value="Met-10+ protein-like domains"/>
    <property type="match status" value="1"/>
</dbReference>
<dbReference type="Pfam" id="PF02475">
    <property type="entry name" value="TRM5-TYW2_MTfase"/>
    <property type="match status" value="1"/>
</dbReference>
<dbReference type="GO" id="GO:0070901">
    <property type="term" value="P:mitochondrial tRNA methylation"/>
    <property type="evidence" value="ECO:0007669"/>
    <property type="project" value="TreeGrafter"/>
</dbReference>
<feature type="binding site" evidence="11">
    <location>
        <position position="299"/>
    </location>
    <ligand>
        <name>S-adenosyl-L-methionine</name>
        <dbReference type="ChEBI" id="CHEBI:59789"/>
    </ligand>
</feature>
<evidence type="ECO:0000256" key="1">
    <source>
        <dbReference type="ARBA" id="ARBA00009775"/>
    </source>
</evidence>
<dbReference type="Gene3D" id="3.40.50.150">
    <property type="entry name" value="Vaccinia Virus protein VP39"/>
    <property type="match status" value="1"/>
</dbReference>
<feature type="binding site" evidence="11">
    <location>
        <begin position="273"/>
        <end position="274"/>
    </location>
    <ligand>
        <name>S-adenosyl-L-methionine</name>
        <dbReference type="ChEBI" id="CHEBI:59789"/>
    </ligand>
</feature>
<keyword evidence="5 11" id="KW-0949">S-adenosyl-L-methionine</keyword>
<proteinExistence type="inferred from homology"/>